<keyword evidence="2" id="KW-0805">Transcription regulation</keyword>
<dbReference type="PRINTS" id="PR00404">
    <property type="entry name" value="MADSDOMAIN"/>
</dbReference>
<dbReference type="OMA" id="ISCLFFE"/>
<dbReference type="GO" id="GO:0005634">
    <property type="term" value="C:nucleus"/>
    <property type="evidence" value="ECO:0007669"/>
    <property type="project" value="UniProtKB-SubCell"/>
</dbReference>
<evidence type="ECO:0000256" key="6">
    <source>
        <dbReference type="SAM" id="Phobius"/>
    </source>
</evidence>
<keyword evidence="6" id="KW-0472">Membrane</keyword>
<dbReference type="Gene3D" id="3.40.1810.10">
    <property type="entry name" value="Transcription factor, MADS-box"/>
    <property type="match status" value="1"/>
</dbReference>
<dbReference type="GO" id="GO:0046983">
    <property type="term" value="F:protein dimerization activity"/>
    <property type="evidence" value="ECO:0007669"/>
    <property type="project" value="InterPro"/>
</dbReference>
<sequence length="117" mass="13517">MIRRKLVIKRLAQANRRPASFAKMRSRLVKNARQLCTLSDAEVAVIVFSKSGKLFQFASTSMTQMLMRYQNYQHSSQAPLITSKAEVSHSSAMLKSYCFFIFIHVYCFYGYSSLIRE</sequence>
<keyword evidence="3" id="KW-0238">DNA-binding</keyword>
<dbReference type="PROSITE" id="PS50066">
    <property type="entry name" value="MADS_BOX_2"/>
    <property type="match status" value="1"/>
</dbReference>
<dbReference type="KEGG" id="eus:EUTSA_v10017787mg"/>
<dbReference type="InterPro" id="IPR002100">
    <property type="entry name" value="TF_MADSbox"/>
</dbReference>
<evidence type="ECO:0000256" key="2">
    <source>
        <dbReference type="ARBA" id="ARBA00023015"/>
    </source>
</evidence>
<dbReference type="EMBL" id="KI517385">
    <property type="protein sequence ID" value="ESQ51338.1"/>
    <property type="molecule type" value="Genomic_DNA"/>
</dbReference>
<organism evidence="8 9">
    <name type="scientific">Eutrema salsugineum</name>
    <name type="common">Saltwater cress</name>
    <name type="synonym">Sisymbrium salsugineum</name>
    <dbReference type="NCBI Taxonomy" id="72664"/>
    <lineage>
        <taxon>Eukaryota</taxon>
        <taxon>Viridiplantae</taxon>
        <taxon>Streptophyta</taxon>
        <taxon>Embryophyta</taxon>
        <taxon>Tracheophyta</taxon>
        <taxon>Spermatophyta</taxon>
        <taxon>Magnoliopsida</taxon>
        <taxon>eudicotyledons</taxon>
        <taxon>Gunneridae</taxon>
        <taxon>Pentapetalae</taxon>
        <taxon>rosids</taxon>
        <taxon>malvids</taxon>
        <taxon>Brassicales</taxon>
        <taxon>Brassicaceae</taxon>
        <taxon>Eutremeae</taxon>
        <taxon>Eutrema</taxon>
    </lineage>
</organism>
<protein>
    <recommendedName>
        <fullName evidence="7">MADS-box domain-containing protein</fullName>
    </recommendedName>
</protein>
<evidence type="ECO:0000256" key="5">
    <source>
        <dbReference type="ARBA" id="ARBA00023242"/>
    </source>
</evidence>
<keyword evidence="4" id="KW-0804">Transcription</keyword>
<name>V4MFL6_EUTSA</name>
<accession>V4MFL6</accession>
<dbReference type="Pfam" id="PF00319">
    <property type="entry name" value="SRF-TF"/>
    <property type="match status" value="1"/>
</dbReference>
<dbReference type="PANTHER" id="PTHR48019">
    <property type="entry name" value="SERUM RESPONSE FACTOR HOMOLOG"/>
    <property type="match status" value="1"/>
</dbReference>
<keyword evidence="5" id="KW-0539">Nucleus</keyword>
<dbReference type="InterPro" id="IPR036879">
    <property type="entry name" value="TF_MADSbox_sf"/>
</dbReference>
<evidence type="ECO:0000256" key="3">
    <source>
        <dbReference type="ARBA" id="ARBA00023125"/>
    </source>
</evidence>
<dbReference type="Proteomes" id="UP000030689">
    <property type="component" value="Unassembled WGS sequence"/>
</dbReference>
<dbReference type="SUPFAM" id="SSF55455">
    <property type="entry name" value="SRF-like"/>
    <property type="match status" value="1"/>
</dbReference>
<dbReference type="AlphaFoldDB" id="V4MFL6"/>
<evidence type="ECO:0000259" key="7">
    <source>
        <dbReference type="PROSITE" id="PS50066"/>
    </source>
</evidence>
<dbReference type="GO" id="GO:0003677">
    <property type="term" value="F:DNA binding"/>
    <property type="evidence" value="ECO:0007669"/>
    <property type="project" value="UniProtKB-KW"/>
</dbReference>
<dbReference type="Gramene" id="ESQ51338">
    <property type="protein sequence ID" value="ESQ51338"/>
    <property type="gene ID" value="EUTSA_v10017787mg"/>
</dbReference>
<feature type="domain" description="MADS-box" evidence="7">
    <location>
        <begin position="1"/>
        <end position="61"/>
    </location>
</feature>
<reference evidence="8 9" key="1">
    <citation type="journal article" date="2013" name="Front. Plant Sci.">
        <title>The Reference Genome of the Halophytic Plant Eutrema salsugineum.</title>
        <authorList>
            <person name="Yang R."/>
            <person name="Jarvis D.E."/>
            <person name="Chen H."/>
            <person name="Beilstein M.A."/>
            <person name="Grimwood J."/>
            <person name="Jenkins J."/>
            <person name="Shu S."/>
            <person name="Prochnik S."/>
            <person name="Xin M."/>
            <person name="Ma C."/>
            <person name="Schmutz J."/>
            <person name="Wing R.A."/>
            <person name="Mitchell-Olds T."/>
            <person name="Schumaker K.S."/>
            <person name="Wang X."/>
        </authorList>
    </citation>
    <scope>NUCLEOTIDE SEQUENCE [LARGE SCALE GENOMIC DNA]</scope>
</reference>
<dbReference type="SMART" id="SM00432">
    <property type="entry name" value="MADS"/>
    <property type="match status" value="1"/>
</dbReference>
<evidence type="ECO:0000313" key="8">
    <source>
        <dbReference type="EMBL" id="ESQ51338.1"/>
    </source>
</evidence>
<dbReference type="STRING" id="72664.V4MFL6"/>
<feature type="transmembrane region" description="Helical" evidence="6">
    <location>
        <begin position="92"/>
        <end position="111"/>
    </location>
</feature>
<evidence type="ECO:0000313" key="9">
    <source>
        <dbReference type="Proteomes" id="UP000030689"/>
    </source>
</evidence>
<comment type="subcellular location">
    <subcellularLocation>
        <location evidence="1">Nucleus</location>
    </subcellularLocation>
</comment>
<proteinExistence type="predicted"/>
<keyword evidence="6" id="KW-1133">Transmembrane helix</keyword>
<evidence type="ECO:0000256" key="1">
    <source>
        <dbReference type="ARBA" id="ARBA00004123"/>
    </source>
</evidence>
<evidence type="ECO:0000256" key="4">
    <source>
        <dbReference type="ARBA" id="ARBA00023163"/>
    </source>
</evidence>
<dbReference type="InterPro" id="IPR050142">
    <property type="entry name" value="MADS-box/MEF2_TF"/>
</dbReference>
<keyword evidence="9" id="KW-1185">Reference proteome</keyword>
<gene>
    <name evidence="8" type="ORF">EUTSA_v10017787mg</name>
</gene>
<keyword evidence="6" id="KW-0812">Transmembrane</keyword>
<dbReference type="eggNOG" id="KOG0014">
    <property type="taxonomic scope" value="Eukaryota"/>
</dbReference>